<dbReference type="AlphaFoldDB" id="A0A3B1A7U0"/>
<feature type="domain" description="Tripartite ATP-independent periplasmic transporters DctQ component" evidence="9">
    <location>
        <begin position="31"/>
        <end position="164"/>
    </location>
</feature>
<dbReference type="InterPro" id="IPR007387">
    <property type="entry name" value="TRAP_DctQ"/>
</dbReference>
<dbReference type="InterPro" id="IPR055348">
    <property type="entry name" value="DctQ"/>
</dbReference>
<feature type="transmembrane region" description="Helical" evidence="8">
    <location>
        <begin position="136"/>
        <end position="161"/>
    </location>
</feature>
<name>A0A3B1A7U0_9ZZZZ</name>
<reference evidence="10" key="1">
    <citation type="submission" date="2018-06" db="EMBL/GenBank/DDBJ databases">
        <authorList>
            <person name="Zhirakovskaya E."/>
        </authorList>
    </citation>
    <scope>NUCLEOTIDE SEQUENCE</scope>
</reference>
<feature type="transmembrane region" description="Helical" evidence="8">
    <location>
        <begin position="55"/>
        <end position="72"/>
    </location>
</feature>
<evidence type="ECO:0000256" key="3">
    <source>
        <dbReference type="ARBA" id="ARBA00022475"/>
    </source>
</evidence>
<feature type="transmembrane region" description="Helical" evidence="8">
    <location>
        <begin position="93"/>
        <end position="116"/>
    </location>
</feature>
<feature type="transmembrane region" description="Helical" evidence="8">
    <location>
        <begin position="21"/>
        <end position="43"/>
    </location>
</feature>
<evidence type="ECO:0000256" key="5">
    <source>
        <dbReference type="ARBA" id="ARBA00022692"/>
    </source>
</evidence>
<accession>A0A3B1A7U0</accession>
<dbReference type="GO" id="GO:0005886">
    <property type="term" value="C:plasma membrane"/>
    <property type="evidence" value="ECO:0007669"/>
    <property type="project" value="UniProtKB-SubCell"/>
</dbReference>
<keyword evidence="4" id="KW-0997">Cell inner membrane</keyword>
<gene>
    <name evidence="10" type="ORF">MNBD_GAMMA22-1154</name>
</gene>
<proteinExistence type="predicted"/>
<keyword evidence="2" id="KW-0813">Transport</keyword>
<protein>
    <recommendedName>
        <fullName evidence="9">Tripartite ATP-independent periplasmic transporters DctQ component domain-containing protein</fullName>
    </recommendedName>
</protein>
<dbReference type="PANTHER" id="PTHR35011:SF4">
    <property type="entry name" value="SLL1102 PROTEIN"/>
    <property type="match status" value="1"/>
</dbReference>
<evidence type="ECO:0000256" key="8">
    <source>
        <dbReference type="SAM" id="Phobius"/>
    </source>
</evidence>
<evidence type="ECO:0000256" key="2">
    <source>
        <dbReference type="ARBA" id="ARBA00022448"/>
    </source>
</evidence>
<comment type="subcellular location">
    <subcellularLocation>
        <location evidence="1">Cell inner membrane</location>
        <topology evidence="1">Multi-pass membrane protein</topology>
    </subcellularLocation>
</comment>
<dbReference type="PANTHER" id="PTHR35011">
    <property type="entry name" value="2,3-DIKETO-L-GULONATE TRAP TRANSPORTER SMALL PERMEASE PROTEIN YIAM"/>
    <property type="match status" value="1"/>
</dbReference>
<evidence type="ECO:0000256" key="6">
    <source>
        <dbReference type="ARBA" id="ARBA00022989"/>
    </source>
</evidence>
<evidence type="ECO:0000256" key="1">
    <source>
        <dbReference type="ARBA" id="ARBA00004429"/>
    </source>
</evidence>
<evidence type="ECO:0000256" key="7">
    <source>
        <dbReference type="ARBA" id="ARBA00023136"/>
    </source>
</evidence>
<evidence type="ECO:0000259" key="9">
    <source>
        <dbReference type="Pfam" id="PF04290"/>
    </source>
</evidence>
<dbReference type="EMBL" id="UOFS01000042">
    <property type="protein sequence ID" value="VAX00152.1"/>
    <property type="molecule type" value="Genomic_DNA"/>
</dbReference>
<organism evidence="10">
    <name type="scientific">hydrothermal vent metagenome</name>
    <dbReference type="NCBI Taxonomy" id="652676"/>
    <lineage>
        <taxon>unclassified sequences</taxon>
        <taxon>metagenomes</taxon>
        <taxon>ecological metagenomes</taxon>
    </lineage>
</organism>
<dbReference type="Pfam" id="PF04290">
    <property type="entry name" value="DctQ"/>
    <property type="match status" value="1"/>
</dbReference>
<keyword evidence="6 8" id="KW-1133">Transmembrane helix</keyword>
<sequence length="175" mass="20122">MSNQEKRSFFYPLETISQLTGHAVSWLTVFMVLITFTVVTLRYGFNIGSIALQESIGYFHAFIFMIGAAYTLKHDEHVRIDIFYQKMSQQRQAWVDLLGSVFLLMPMCIFIFSSSFDYVMKSWAIQEASSEAGGLPLVYLLKTSILIMPLLVMNQAFVIIIQKIQFLRQNEQAHA</sequence>
<evidence type="ECO:0000313" key="10">
    <source>
        <dbReference type="EMBL" id="VAX00152.1"/>
    </source>
</evidence>
<evidence type="ECO:0000256" key="4">
    <source>
        <dbReference type="ARBA" id="ARBA00022519"/>
    </source>
</evidence>
<keyword evidence="5 8" id="KW-0812">Transmembrane</keyword>
<keyword evidence="7 8" id="KW-0472">Membrane</keyword>
<keyword evidence="3" id="KW-1003">Cell membrane</keyword>